<feature type="non-terminal residue" evidence="1">
    <location>
        <position position="458"/>
    </location>
</feature>
<evidence type="ECO:0000313" key="1">
    <source>
        <dbReference type="EMBL" id="EGZ27226.1"/>
    </source>
</evidence>
<keyword evidence="2" id="KW-1185">Reference proteome</keyword>
<dbReference type="RefSeq" id="XP_009514501.1">
    <property type="nucleotide sequence ID" value="XM_009516206.1"/>
</dbReference>
<proteinExistence type="predicted"/>
<dbReference type="AlphaFoldDB" id="G4YP92"/>
<sequence length="458" mass="43193">LATLDSSSNIFEQATAISAVTIVKTTLAGAAVAPDSLNAGVAGTATVAFTSAVGLPIGSVVKVTFPSDFTVASATLSSATNIGSSSSVAAAGSVVSVTVAGSAVAAGASVSFKLDGVTNPGAKTTGTFALATLDSSSNIFEQATAISAVTIVKTTLAGAAVAPDSLNAGVAGTATVAFTSAVGLPIGSVVKVTFPSDFTVASATLSSATNIGSSSSVAAAGSVVSVTVAGSAVAAGASVSFKLDGVTNPGAKTTGTFALATLDSSSNIFEQATAISAVTIVKTTLAGAAVAPDSLNAGVAGTATVAFTSAVGLPIGSVVKVTFPSDFTVASATLSSATNIGSSSSVAAAGSVVSVTVAGSAVAAGASVSFKLDGVTNPGAKTTGTFALATLDSSSNIFEQATAISAVTIVKTTLAGAAVAPDSLNAGVAGTATVAFTSAVGLPIGSVVKVTFPSDFTV</sequence>
<feature type="non-terminal residue" evidence="1">
    <location>
        <position position="1"/>
    </location>
</feature>
<evidence type="ECO:0000313" key="2">
    <source>
        <dbReference type="Proteomes" id="UP000002640"/>
    </source>
</evidence>
<dbReference type="KEGG" id="psoj:PHYSODRAFT_440828"/>
<gene>
    <name evidence="1" type="ORF">PHYSODRAFT_440828</name>
</gene>
<dbReference type="InParanoid" id="G4YP92"/>
<organism evidence="1 2">
    <name type="scientific">Phytophthora sojae (strain P6497)</name>
    <name type="common">Soybean stem and root rot agent</name>
    <name type="synonym">Phytophthora megasperma f. sp. glycines</name>
    <dbReference type="NCBI Taxonomy" id="1094619"/>
    <lineage>
        <taxon>Eukaryota</taxon>
        <taxon>Sar</taxon>
        <taxon>Stramenopiles</taxon>
        <taxon>Oomycota</taxon>
        <taxon>Peronosporomycetes</taxon>
        <taxon>Peronosporales</taxon>
        <taxon>Peronosporaceae</taxon>
        <taxon>Phytophthora</taxon>
    </lineage>
</organism>
<dbReference type="GeneID" id="20652653"/>
<accession>G4YP92</accession>
<dbReference type="EMBL" id="JH159151">
    <property type="protein sequence ID" value="EGZ27226.1"/>
    <property type="molecule type" value="Genomic_DNA"/>
</dbReference>
<reference evidence="1 2" key="1">
    <citation type="journal article" date="2006" name="Science">
        <title>Phytophthora genome sequences uncover evolutionary origins and mechanisms of pathogenesis.</title>
        <authorList>
            <person name="Tyler B.M."/>
            <person name="Tripathy S."/>
            <person name="Zhang X."/>
            <person name="Dehal P."/>
            <person name="Jiang R.H."/>
            <person name="Aerts A."/>
            <person name="Arredondo F.D."/>
            <person name="Baxter L."/>
            <person name="Bensasson D."/>
            <person name="Beynon J.L."/>
            <person name="Chapman J."/>
            <person name="Damasceno C.M."/>
            <person name="Dorrance A.E."/>
            <person name="Dou D."/>
            <person name="Dickerman A.W."/>
            <person name="Dubchak I.L."/>
            <person name="Garbelotto M."/>
            <person name="Gijzen M."/>
            <person name="Gordon S.G."/>
            <person name="Govers F."/>
            <person name="Grunwald N.J."/>
            <person name="Huang W."/>
            <person name="Ivors K.L."/>
            <person name="Jones R.W."/>
            <person name="Kamoun S."/>
            <person name="Krampis K."/>
            <person name="Lamour K.H."/>
            <person name="Lee M.K."/>
            <person name="McDonald W.H."/>
            <person name="Medina M."/>
            <person name="Meijer H.J."/>
            <person name="Nordberg E.K."/>
            <person name="Maclean D.J."/>
            <person name="Ospina-Giraldo M.D."/>
            <person name="Morris P.F."/>
            <person name="Phuntumart V."/>
            <person name="Putnam N.H."/>
            <person name="Rash S."/>
            <person name="Rose J.K."/>
            <person name="Sakihama Y."/>
            <person name="Salamov A.A."/>
            <person name="Savidor A."/>
            <person name="Scheuring C.F."/>
            <person name="Smith B.M."/>
            <person name="Sobral B.W."/>
            <person name="Terry A."/>
            <person name="Torto-Alalibo T.A."/>
            <person name="Win J."/>
            <person name="Xu Z."/>
            <person name="Zhang H."/>
            <person name="Grigoriev I.V."/>
            <person name="Rokhsar D.S."/>
            <person name="Boore J.L."/>
        </authorList>
    </citation>
    <scope>NUCLEOTIDE SEQUENCE [LARGE SCALE GENOMIC DNA]</scope>
    <source>
        <strain evidence="1 2">P6497</strain>
    </source>
</reference>
<protein>
    <submittedName>
        <fullName evidence="1">Uncharacterized protein</fullName>
    </submittedName>
</protein>
<name>G4YP92_PHYSP</name>
<dbReference type="Proteomes" id="UP000002640">
    <property type="component" value="Unassembled WGS sequence"/>
</dbReference>